<sequence>MKRNFLFIICLILLIVSISSVSASTDLNQSVSEDTISTSYGGEDVLSDLNDLDFGNFSSDIINNIAPDIIDLEVPNVTKYYGGSERLEVTFKVFDQPMKNASLKISINGMDYYRATNDDGKAFLAINLNPGVYDADVTYLYILTKKASVTINPTIEANDVVKSYGNGTQYNAAFIDSQGQALKNTDVKFNINGVEYTRKTNGSGIATLNINLNAGQYIITATNPATGEMHSNRIYVSSIIVENRDLTKYYKNASQYVIRLLDNQGNPVGAGVSATFNINGVFYNRTSDENGYVKLNINLNPGDYIVTAEYNGFKVSNNVKVLPVLIASDLAKPFLDLTPFSVKLVDGQGIPLLGRTITLNINGVLYNRTTDDSGIARLNINLWPGEYIITSMYDAIGAVTSNKVTISSIFG</sequence>
<dbReference type="AlphaFoldDB" id="A0A8T3VK52"/>
<dbReference type="Gene3D" id="2.60.40.10">
    <property type="entry name" value="Immunoglobulins"/>
    <property type="match status" value="1"/>
</dbReference>
<dbReference type="GO" id="GO:0004180">
    <property type="term" value="F:carboxypeptidase activity"/>
    <property type="evidence" value="ECO:0007669"/>
    <property type="project" value="UniProtKB-KW"/>
</dbReference>
<keyword evidence="1" id="KW-0378">Hydrolase</keyword>
<dbReference type="EMBL" id="SUTF01000003">
    <property type="protein sequence ID" value="MBE6510250.1"/>
    <property type="molecule type" value="Genomic_DNA"/>
</dbReference>
<comment type="caution">
    <text evidence="1">The sequence shown here is derived from an EMBL/GenBank/DDBJ whole genome shotgun (WGS) entry which is preliminary data.</text>
</comment>
<organism evidence="1 2">
    <name type="scientific">Methanobrevibacter millerae</name>
    <dbReference type="NCBI Taxonomy" id="230361"/>
    <lineage>
        <taxon>Archaea</taxon>
        <taxon>Methanobacteriati</taxon>
        <taxon>Methanobacteriota</taxon>
        <taxon>Methanomada group</taxon>
        <taxon>Methanobacteria</taxon>
        <taxon>Methanobacteriales</taxon>
        <taxon>Methanobacteriaceae</taxon>
        <taxon>Methanobrevibacter</taxon>
    </lineage>
</organism>
<dbReference type="Proteomes" id="UP000713479">
    <property type="component" value="Unassembled WGS sequence"/>
</dbReference>
<keyword evidence="1" id="KW-0121">Carboxypeptidase</keyword>
<name>A0A8T3VK52_9EURY</name>
<protein>
    <submittedName>
        <fullName evidence="1">Carboxypeptidase regulatory-like domain-containing protein</fullName>
    </submittedName>
</protein>
<keyword evidence="1" id="KW-0645">Protease</keyword>
<evidence type="ECO:0000313" key="1">
    <source>
        <dbReference type="EMBL" id="MBE6510250.1"/>
    </source>
</evidence>
<reference evidence="1" key="1">
    <citation type="submission" date="2019-04" db="EMBL/GenBank/DDBJ databases">
        <title>Evolution of Biomass-Degrading Anaerobic Consortia Revealed by Metagenomics.</title>
        <authorList>
            <person name="Peng X."/>
        </authorList>
    </citation>
    <scope>NUCLEOTIDE SEQUENCE</scope>
    <source>
        <strain evidence="1">SIG13</strain>
    </source>
</reference>
<accession>A0A8T3VK52</accession>
<dbReference type="InterPro" id="IPR013783">
    <property type="entry name" value="Ig-like_fold"/>
</dbReference>
<gene>
    <name evidence="1" type="ORF">E7Z74_03140</name>
</gene>
<proteinExistence type="predicted"/>
<evidence type="ECO:0000313" key="2">
    <source>
        <dbReference type="Proteomes" id="UP000713479"/>
    </source>
</evidence>